<evidence type="ECO:0000256" key="6">
    <source>
        <dbReference type="ARBA" id="ARBA00022963"/>
    </source>
</evidence>
<feature type="chain" id="PRO_5033035376" evidence="8">
    <location>
        <begin position="27"/>
        <end position="369"/>
    </location>
</feature>
<evidence type="ECO:0000256" key="7">
    <source>
        <dbReference type="ARBA" id="ARBA00023098"/>
    </source>
</evidence>
<keyword evidence="3" id="KW-0964">Secreted</keyword>
<dbReference type="EMBL" id="BMAC01000770">
    <property type="protein sequence ID" value="GFQ02719.1"/>
    <property type="molecule type" value="Genomic_DNA"/>
</dbReference>
<reference evidence="9" key="1">
    <citation type="submission" date="2020-07" db="EMBL/GenBank/DDBJ databases">
        <title>Ethylene signaling mediates host invasion by parasitic plants.</title>
        <authorList>
            <person name="Yoshida S."/>
        </authorList>
    </citation>
    <scope>NUCLEOTIDE SEQUENCE</scope>
    <source>
        <strain evidence="9">Okayama</strain>
    </source>
</reference>
<dbReference type="PANTHER" id="PTHR45650">
    <property type="entry name" value="GDSL-LIKE LIPASE/ACYLHYDROLASE-RELATED"/>
    <property type="match status" value="1"/>
</dbReference>
<evidence type="ECO:0000256" key="5">
    <source>
        <dbReference type="ARBA" id="ARBA00022801"/>
    </source>
</evidence>
<sequence length="369" mass="40963">MAPTITKWISLIILSVLLKPHVLIQAQQQVPCMFLFGDSQFENGNNNVLTSLAKTNYRPYGIDYPDGPTGRFSNGRVIPDFLAQFLGFANPITPFVIARGSNILRGVNYASGAAGILDESGILTGDRYTMNRQLVNHRLTIDRIKLLLKNNQTAVNNYLNKCLYIVNIGSNDYINNYYLPQFPISRLLYTPDMFAEILIQGFTQQLMTLYHSGARKVAVFGVGLLGCLPQELANYPTNGSACVDFINNSVQLFNNRLTPLIDSLNRDLPDSLNRDLPGAQFTFINITSISLGDPSLNGLKVTNASCCPVQNITGLCVPNQVPCSNRSEYTFWDNFHPTEIVNRATASRSYTALLPADAYPVDIRHLVQQ</sequence>
<evidence type="ECO:0000313" key="10">
    <source>
        <dbReference type="Proteomes" id="UP000653305"/>
    </source>
</evidence>
<comment type="similarity">
    <text evidence="2">Belongs to the 'GDSL' lipolytic enzyme family.</text>
</comment>
<dbReference type="CDD" id="cd01837">
    <property type="entry name" value="SGNH_plant_lipase_like"/>
    <property type="match status" value="1"/>
</dbReference>
<organism evidence="9 10">
    <name type="scientific">Phtheirospermum japonicum</name>
    <dbReference type="NCBI Taxonomy" id="374723"/>
    <lineage>
        <taxon>Eukaryota</taxon>
        <taxon>Viridiplantae</taxon>
        <taxon>Streptophyta</taxon>
        <taxon>Embryophyta</taxon>
        <taxon>Tracheophyta</taxon>
        <taxon>Spermatophyta</taxon>
        <taxon>Magnoliopsida</taxon>
        <taxon>eudicotyledons</taxon>
        <taxon>Gunneridae</taxon>
        <taxon>Pentapetalae</taxon>
        <taxon>asterids</taxon>
        <taxon>lamiids</taxon>
        <taxon>Lamiales</taxon>
        <taxon>Orobanchaceae</taxon>
        <taxon>Orobanchaceae incertae sedis</taxon>
        <taxon>Phtheirospermum</taxon>
    </lineage>
</organism>
<keyword evidence="7" id="KW-0443">Lipid metabolism</keyword>
<feature type="signal peptide" evidence="8">
    <location>
        <begin position="1"/>
        <end position="26"/>
    </location>
</feature>
<evidence type="ECO:0000256" key="2">
    <source>
        <dbReference type="ARBA" id="ARBA00008668"/>
    </source>
</evidence>
<dbReference type="InterPro" id="IPR035669">
    <property type="entry name" value="SGNH_plant_lipase-like"/>
</dbReference>
<dbReference type="GO" id="GO:0016788">
    <property type="term" value="F:hydrolase activity, acting on ester bonds"/>
    <property type="evidence" value="ECO:0007669"/>
    <property type="project" value="InterPro"/>
</dbReference>
<dbReference type="PANTHER" id="PTHR45650:SF9">
    <property type="entry name" value="SGNH HYDROLASE-TYPE ESTERASE DOMAIN-CONTAINING PROTEIN"/>
    <property type="match status" value="1"/>
</dbReference>
<gene>
    <name evidence="9" type="ORF">PHJA_002415800</name>
</gene>
<evidence type="ECO:0000256" key="4">
    <source>
        <dbReference type="ARBA" id="ARBA00022729"/>
    </source>
</evidence>
<evidence type="ECO:0000256" key="8">
    <source>
        <dbReference type="SAM" id="SignalP"/>
    </source>
</evidence>
<name>A0A830CYS4_9LAMI</name>
<keyword evidence="5" id="KW-0378">Hydrolase</keyword>
<dbReference type="AlphaFoldDB" id="A0A830CYS4"/>
<dbReference type="Proteomes" id="UP000653305">
    <property type="component" value="Unassembled WGS sequence"/>
</dbReference>
<dbReference type="Pfam" id="PF00657">
    <property type="entry name" value="Lipase_GDSL"/>
    <property type="match status" value="1"/>
</dbReference>
<evidence type="ECO:0000313" key="9">
    <source>
        <dbReference type="EMBL" id="GFQ02719.1"/>
    </source>
</evidence>
<keyword evidence="10" id="KW-1185">Reference proteome</keyword>
<dbReference type="GO" id="GO:0005576">
    <property type="term" value="C:extracellular region"/>
    <property type="evidence" value="ECO:0007669"/>
    <property type="project" value="UniProtKB-SubCell"/>
</dbReference>
<dbReference type="InterPro" id="IPR051238">
    <property type="entry name" value="GDSL_esterase/lipase"/>
</dbReference>
<comment type="subcellular location">
    <subcellularLocation>
        <location evidence="1">Secreted</location>
    </subcellularLocation>
</comment>
<keyword evidence="6" id="KW-0442">Lipid degradation</keyword>
<evidence type="ECO:0000256" key="3">
    <source>
        <dbReference type="ARBA" id="ARBA00022525"/>
    </source>
</evidence>
<protein>
    <submittedName>
        <fullName evidence="9">GDSL esterase/lipase at1g29670</fullName>
    </submittedName>
</protein>
<comment type="caution">
    <text evidence="9">The sequence shown here is derived from an EMBL/GenBank/DDBJ whole genome shotgun (WGS) entry which is preliminary data.</text>
</comment>
<dbReference type="InterPro" id="IPR036514">
    <property type="entry name" value="SGNH_hydro_sf"/>
</dbReference>
<dbReference type="OrthoDB" id="1683520at2759"/>
<dbReference type="Gene3D" id="3.40.50.1110">
    <property type="entry name" value="SGNH hydrolase"/>
    <property type="match status" value="1"/>
</dbReference>
<accession>A0A830CYS4</accession>
<dbReference type="GO" id="GO:0016042">
    <property type="term" value="P:lipid catabolic process"/>
    <property type="evidence" value="ECO:0007669"/>
    <property type="project" value="UniProtKB-KW"/>
</dbReference>
<proteinExistence type="inferred from homology"/>
<evidence type="ECO:0000256" key="1">
    <source>
        <dbReference type="ARBA" id="ARBA00004613"/>
    </source>
</evidence>
<dbReference type="InterPro" id="IPR001087">
    <property type="entry name" value="GDSL"/>
</dbReference>
<keyword evidence="4 8" id="KW-0732">Signal</keyword>